<dbReference type="InterPro" id="IPR012312">
    <property type="entry name" value="Hemerythrin-like"/>
</dbReference>
<dbReference type="Pfam" id="PF01814">
    <property type="entry name" value="Hemerythrin"/>
    <property type="match status" value="1"/>
</dbReference>
<gene>
    <name evidence="3" type="ORF">NF556_10640</name>
</gene>
<feature type="compositionally biased region" description="Basic and acidic residues" evidence="1">
    <location>
        <begin position="165"/>
        <end position="183"/>
    </location>
</feature>
<feature type="domain" description="Hemerythrin-like" evidence="2">
    <location>
        <begin position="13"/>
        <end position="125"/>
    </location>
</feature>
<keyword evidence="4" id="KW-1185">Reference proteome</keyword>
<dbReference type="RefSeq" id="WP_252595642.1">
    <property type="nucleotide sequence ID" value="NZ_CP099489.1"/>
</dbReference>
<sequence length="189" mass="20600">MCSYCGCQSITVVGRFMAEHDEIINATGEMVRAAATGDQERVRETARVVARLLNPHTHAEEVGLFSVMREQEEFTDHIDVLCGEHSSLDELLEAVAGGDLERAPEFEHALRTHIDKEDNGLFPAAAMSLDGTEWERVDATTPQAQEALTDGRGHLLTADAASHNTHGDSHSHAENHSHADGSSHTHPHP</sequence>
<evidence type="ECO:0000313" key="3">
    <source>
        <dbReference type="EMBL" id="USQ82068.1"/>
    </source>
</evidence>
<evidence type="ECO:0000313" key="4">
    <source>
        <dbReference type="Proteomes" id="UP001056455"/>
    </source>
</evidence>
<accession>A0ABY4Z0D2</accession>
<reference evidence="3" key="1">
    <citation type="submission" date="2022-06" db="EMBL/GenBank/DDBJ databases">
        <title>Ornithinimicrobium HY1793.</title>
        <authorList>
            <person name="Huang Y."/>
        </authorList>
    </citation>
    <scope>NUCLEOTIDE SEQUENCE</scope>
    <source>
        <strain evidence="3">HY1793</strain>
    </source>
</reference>
<dbReference type="EMBL" id="CP099489">
    <property type="protein sequence ID" value="USQ82068.1"/>
    <property type="molecule type" value="Genomic_DNA"/>
</dbReference>
<dbReference type="Gene3D" id="1.20.120.520">
    <property type="entry name" value="nmb1532 protein domain like"/>
    <property type="match status" value="1"/>
</dbReference>
<evidence type="ECO:0000259" key="2">
    <source>
        <dbReference type="Pfam" id="PF01814"/>
    </source>
</evidence>
<organism evidence="3 4">
    <name type="scientific">Ornithinimicrobium faecis</name>
    <dbReference type="NCBI Taxonomy" id="2934158"/>
    <lineage>
        <taxon>Bacteria</taxon>
        <taxon>Bacillati</taxon>
        <taxon>Actinomycetota</taxon>
        <taxon>Actinomycetes</taxon>
        <taxon>Micrococcales</taxon>
        <taxon>Ornithinimicrobiaceae</taxon>
        <taxon>Ornithinimicrobium</taxon>
    </lineage>
</organism>
<proteinExistence type="predicted"/>
<name>A0ABY4Z0D2_9MICO</name>
<protein>
    <submittedName>
        <fullName evidence="3">Hemerythrin domain-containing protein</fullName>
    </submittedName>
</protein>
<feature type="region of interest" description="Disordered" evidence="1">
    <location>
        <begin position="161"/>
        <end position="189"/>
    </location>
</feature>
<evidence type="ECO:0000256" key="1">
    <source>
        <dbReference type="SAM" id="MobiDB-lite"/>
    </source>
</evidence>
<dbReference type="Proteomes" id="UP001056455">
    <property type="component" value="Chromosome"/>
</dbReference>